<dbReference type="Proteomes" id="UP000183940">
    <property type="component" value="Unassembled WGS sequence"/>
</dbReference>
<dbReference type="AlphaFoldDB" id="A0A1L9QQU1"/>
<reference evidence="1" key="1">
    <citation type="submission" date="2016-10" db="EMBL/GenBank/DDBJ databases">
        <title>CRISPR-Cas defence system in Roseofilum reptotaenium: evidence of a bacteriophage-cyanobacterium arms race in the coral black band disease.</title>
        <authorList>
            <person name="Buerger P."/>
            <person name="Wood-Charlson E.M."/>
            <person name="Weynberg K.D."/>
            <person name="Willis B."/>
            <person name="Van Oppen M.J."/>
        </authorList>
    </citation>
    <scope>NUCLEOTIDE SEQUENCE [LARGE SCALE GENOMIC DNA]</scope>
    <source>
        <strain evidence="1">AO1-A</strain>
    </source>
</reference>
<keyword evidence="2" id="KW-1185">Reference proteome</keyword>
<dbReference type="PANTHER" id="PTHR33352:SF3">
    <property type="entry name" value="SLR1612 PROTEIN"/>
    <property type="match status" value="1"/>
</dbReference>
<protein>
    <submittedName>
        <fullName evidence="1">Uncharacterized protein</fullName>
    </submittedName>
</protein>
<dbReference type="PANTHER" id="PTHR33352">
    <property type="entry name" value="SLR1095 PROTEIN"/>
    <property type="match status" value="1"/>
</dbReference>
<evidence type="ECO:0000313" key="2">
    <source>
        <dbReference type="Proteomes" id="UP000183940"/>
    </source>
</evidence>
<gene>
    <name evidence="1" type="ORF">BI308_13300</name>
</gene>
<dbReference type="EMBL" id="MLAW01000022">
    <property type="protein sequence ID" value="OJJ25013.1"/>
    <property type="molecule type" value="Genomic_DNA"/>
</dbReference>
<dbReference type="STRING" id="1925591.BI308_13300"/>
<proteinExistence type="predicted"/>
<evidence type="ECO:0000313" key="1">
    <source>
        <dbReference type="EMBL" id="OJJ25013.1"/>
    </source>
</evidence>
<name>A0A1L9QQU1_9CYAN</name>
<organism evidence="1 2">
    <name type="scientific">Roseofilum reptotaenium AO1-A</name>
    <dbReference type="NCBI Taxonomy" id="1925591"/>
    <lineage>
        <taxon>Bacteria</taxon>
        <taxon>Bacillati</taxon>
        <taxon>Cyanobacteriota</taxon>
        <taxon>Cyanophyceae</taxon>
        <taxon>Desertifilales</taxon>
        <taxon>Desertifilaceae</taxon>
        <taxon>Roseofilum</taxon>
    </lineage>
</organism>
<comment type="caution">
    <text evidence="1">The sequence shown here is derived from an EMBL/GenBank/DDBJ whole genome shotgun (WGS) entry which is preliminary data.</text>
</comment>
<accession>A0A1L9QQU1</accession>
<sequence>MSTIETQHPTTHVPEVTEDLIFPSGEIESDEPELESYRHLAQLMLLLNSLEWHWQSRQDFFAAGNLSIYYTPPAQNAPRDRGPDFFVAINTEGKPRKSWVVWQEGGKYPDAMRIAFVGLVIIIKEKLAIAIPKMSIHQLFALLCHRFSLCRSLN</sequence>